<name>A0A1I8MKG7_MUSDO</name>
<dbReference type="GO" id="GO:0005634">
    <property type="term" value="C:nucleus"/>
    <property type="evidence" value="ECO:0007669"/>
    <property type="project" value="UniProtKB-SubCell"/>
</dbReference>
<dbReference type="SUPFAM" id="SSF51197">
    <property type="entry name" value="Clavaminate synthase-like"/>
    <property type="match status" value="1"/>
</dbReference>
<dbReference type="Gene3D" id="2.60.120.650">
    <property type="entry name" value="Cupin"/>
    <property type="match status" value="1"/>
</dbReference>
<sequence>MEIANKLINLLPQFDEIKEILKSNPEGEFILKKTFETFNGIQKQKPSTSDSDDGVEECYFLVQALLDKFWEVIHTGHFSEVPLDVRKTYGLASFCKIIFLLLESMEKSQIEKCNEVLDDAILLGCTQNIFSNEAKFMNLLTELFDSELDPTVDLQLPIIETLPRRSVDCDILRLDCPSLEEFNEKCFTPQVPALLLNTIRHWPALEKWRDLNYILKLAGNRTVPIEIGSNYATDEWSQQLMKIKDFLKRQFSQPKQHQSPNDDKHEIEYLAQHELFEQIPLLKNDFSIPDYCLLGEHKEMVDIKAWLGPKGTISPMHYDPKHNILCQIFGSKKIILASPKDSDNLYPHEGEFLSNTSQIYAASPDLEKYPRLSMVKFYHLTLQTGDCLYMPPKWWHYVESESPSFSVSFWWE</sequence>
<dbReference type="PANTHER" id="PTHR12461:SF106">
    <property type="entry name" value="BIFUNCTIONAL PEPTIDASE AND ARGINYL-HYDROXYLASE JMJD5"/>
    <property type="match status" value="1"/>
</dbReference>
<accession>A0A1I8MKG7</accession>
<evidence type="ECO:0000256" key="5">
    <source>
        <dbReference type="ARBA" id="ARBA00023004"/>
    </source>
</evidence>
<dbReference type="VEuPathDB" id="VectorBase:MDOMA2_016485"/>
<evidence type="ECO:0000256" key="3">
    <source>
        <dbReference type="ARBA" id="ARBA00022723"/>
    </source>
</evidence>
<keyword evidence="5" id="KW-0408">Iron</keyword>
<dbReference type="SMART" id="SM00558">
    <property type="entry name" value="JmjC"/>
    <property type="match status" value="1"/>
</dbReference>
<dbReference type="InterPro" id="IPR041667">
    <property type="entry name" value="Cupin_8"/>
</dbReference>
<evidence type="ECO:0000256" key="6">
    <source>
        <dbReference type="ARBA" id="ARBA00023242"/>
    </source>
</evidence>
<comment type="subcellular location">
    <subcellularLocation>
        <location evidence="2">Nucleus</location>
    </subcellularLocation>
</comment>
<dbReference type="PANTHER" id="PTHR12461">
    <property type="entry name" value="HYPOXIA-INDUCIBLE FACTOR 1 ALPHA INHIBITOR-RELATED"/>
    <property type="match status" value="1"/>
</dbReference>
<keyword evidence="6" id="KW-0539">Nucleus</keyword>
<dbReference type="InterPro" id="IPR003347">
    <property type="entry name" value="JmjC_dom"/>
</dbReference>
<reference evidence="8" key="1">
    <citation type="submission" date="2020-05" db="UniProtKB">
        <authorList>
            <consortium name="EnsemblMetazoa"/>
        </authorList>
    </citation>
    <scope>IDENTIFICATION</scope>
    <source>
        <strain evidence="8">Aabys</strain>
    </source>
</reference>
<dbReference type="PROSITE" id="PS51184">
    <property type="entry name" value="JMJC"/>
    <property type="match status" value="1"/>
</dbReference>
<comment type="cofactor">
    <cofactor evidence="1">
        <name>Fe(2+)</name>
        <dbReference type="ChEBI" id="CHEBI:29033"/>
    </cofactor>
</comment>
<evidence type="ECO:0000259" key="7">
    <source>
        <dbReference type="PROSITE" id="PS51184"/>
    </source>
</evidence>
<evidence type="ECO:0000256" key="4">
    <source>
        <dbReference type="ARBA" id="ARBA00023002"/>
    </source>
</evidence>
<keyword evidence="4" id="KW-0560">Oxidoreductase</keyword>
<dbReference type="GO" id="GO:0046872">
    <property type="term" value="F:metal ion binding"/>
    <property type="evidence" value="ECO:0007669"/>
    <property type="project" value="UniProtKB-KW"/>
</dbReference>
<evidence type="ECO:0000313" key="8">
    <source>
        <dbReference type="EnsemblMetazoa" id="MDOA005880-PA"/>
    </source>
</evidence>
<proteinExistence type="predicted"/>
<dbReference type="STRING" id="7370.A0A1I8MKG7"/>
<keyword evidence="3" id="KW-0479">Metal-binding</keyword>
<protein>
    <recommendedName>
        <fullName evidence="7">JmjC domain-containing protein</fullName>
    </recommendedName>
</protein>
<dbReference type="eggNOG" id="KOG2132">
    <property type="taxonomic scope" value="Eukaryota"/>
</dbReference>
<evidence type="ECO:0000256" key="2">
    <source>
        <dbReference type="ARBA" id="ARBA00004123"/>
    </source>
</evidence>
<feature type="domain" description="JmjC" evidence="7">
    <location>
        <begin position="277"/>
        <end position="412"/>
    </location>
</feature>
<dbReference type="Pfam" id="PF13621">
    <property type="entry name" value="Cupin_8"/>
    <property type="match status" value="1"/>
</dbReference>
<dbReference type="VEuPathDB" id="VectorBase:MDOA005880"/>
<organism evidence="8">
    <name type="scientific">Musca domestica</name>
    <name type="common">House fly</name>
    <dbReference type="NCBI Taxonomy" id="7370"/>
    <lineage>
        <taxon>Eukaryota</taxon>
        <taxon>Metazoa</taxon>
        <taxon>Ecdysozoa</taxon>
        <taxon>Arthropoda</taxon>
        <taxon>Hexapoda</taxon>
        <taxon>Insecta</taxon>
        <taxon>Pterygota</taxon>
        <taxon>Neoptera</taxon>
        <taxon>Endopterygota</taxon>
        <taxon>Diptera</taxon>
        <taxon>Brachycera</taxon>
        <taxon>Muscomorpha</taxon>
        <taxon>Muscoidea</taxon>
        <taxon>Muscidae</taxon>
        <taxon>Musca</taxon>
    </lineage>
</organism>
<dbReference type="FunFam" id="2.60.120.650:FF:000052">
    <property type="entry name" value="Predicted protein"/>
    <property type="match status" value="1"/>
</dbReference>
<gene>
    <name evidence="8" type="primary">101895431</name>
</gene>
<evidence type="ECO:0000256" key="1">
    <source>
        <dbReference type="ARBA" id="ARBA00001954"/>
    </source>
</evidence>
<dbReference type="GO" id="GO:0051864">
    <property type="term" value="F:histone H3K36 demethylase activity"/>
    <property type="evidence" value="ECO:0007669"/>
    <property type="project" value="TreeGrafter"/>
</dbReference>
<dbReference type="AlphaFoldDB" id="A0A1I8MKG7"/>
<dbReference type="EnsemblMetazoa" id="MDOA005880-RA">
    <property type="protein sequence ID" value="MDOA005880-PA"/>
    <property type="gene ID" value="MDOA005880"/>
</dbReference>